<feature type="compositionally biased region" description="Basic and acidic residues" evidence="1">
    <location>
        <begin position="1"/>
        <end position="10"/>
    </location>
</feature>
<dbReference type="Pfam" id="PF13489">
    <property type="entry name" value="Methyltransf_23"/>
    <property type="match status" value="1"/>
</dbReference>
<dbReference type="GO" id="GO:0008168">
    <property type="term" value="F:methyltransferase activity"/>
    <property type="evidence" value="ECO:0007669"/>
    <property type="project" value="UniProtKB-KW"/>
</dbReference>
<protein>
    <submittedName>
        <fullName evidence="2">Class I SAM-dependent methyltransferase</fullName>
    </submittedName>
</protein>
<dbReference type="AlphaFoldDB" id="A0A7C4MKI4"/>
<organism evidence="2">
    <name type="scientific">Desulfatirhabdium butyrativorans</name>
    <dbReference type="NCBI Taxonomy" id="340467"/>
    <lineage>
        <taxon>Bacteria</taxon>
        <taxon>Pseudomonadati</taxon>
        <taxon>Thermodesulfobacteriota</taxon>
        <taxon>Desulfobacteria</taxon>
        <taxon>Desulfobacterales</taxon>
        <taxon>Desulfatirhabdiaceae</taxon>
        <taxon>Desulfatirhabdium</taxon>
    </lineage>
</organism>
<dbReference type="PANTHER" id="PTHR43591">
    <property type="entry name" value="METHYLTRANSFERASE"/>
    <property type="match status" value="1"/>
</dbReference>
<dbReference type="EMBL" id="DSUH01000043">
    <property type="protein sequence ID" value="HGU31590.1"/>
    <property type="molecule type" value="Genomic_DNA"/>
</dbReference>
<reference evidence="2" key="1">
    <citation type="journal article" date="2020" name="mSystems">
        <title>Genome- and Community-Level Interaction Insights into Carbon Utilization and Element Cycling Functions of Hydrothermarchaeota in Hydrothermal Sediment.</title>
        <authorList>
            <person name="Zhou Z."/>
            <person name="Liu Y."/>
            <person name="Xu W."/>
            <person name="Pan J."/>
            <person name="Luo Z.H."/>
            <person name="Li M."/>
        </authorList>
    </citation>
    <scope>NUCLEOTIDE SEQUENCE [LARGE SCALE GENOMIC DNA]</scope>
    <source>
        <strain evidence="2">SpSt-477</strain>
    </source>
</reference>
<dbReference type="Gene3D" id="3.40.50.150">
    <property type="entry name" value="Vaccinia Virus protein VP39"/>
    <property type="match status" value="1"/>
</dbReference>
<dbReference type="InterPro" id="IPR029063">
    <property type="entry name" value="SAM-dependent_MTases_sf"/>
</dbReference>
<dbReference type="PANTHER" id="PTHR43591:SF24">
    <property type="entry name" value="2-METHOXY-6-POLYPRENYL-1,4-BENZOQUINOL METHYLASE, MITOCHONDRIAL"/>
    <property type="match status" value="1"/>
</dbReference>
<keyword evidence="2" id="KW-0808">Transferase</keyword>
<sequence length="270" mass="30338">MPPGHWEKKVTAGSTNASPGSRRPNEPSTYTGVSSMLTIDPDDILHEEHATVLDIGCGSGRHLTAVLARPGARVIGLDLCRDDLKKAAERICIHEAFGWEVSGRWLLAQANGCFLPVATKAVDAVILSEVLEHVPDDAGLLQEVNRVLKPGGFLGVSVPRFFPEWICWRLSRAYRTTPGGHIRIYPRKRLLSLLRQAGFQPFGCSYAHSLHVPFWWLKCLVGIEKDNHPLVQIYNRFLTWDMMQKPRLTTWLERLLNPVLGKSLVVYCRK</sequence>
<accession>A0A7C4MKI4</accession>
<dbReference type="CDD" id="cd02440">
    <property type="entry name" value="AdoMet_MTases"/>
    <property type="match status" value="1"/>
</dbReference>
<keyword evidence="2" id="KW-0489">Methyltransferase</keyword>
<comment type="caution">
    <text evidence="2">The sequence shown here is derived from an EMBL/GenBank/DDBJ whole genome shotgun (WGS) entry which is preliminary data.</text>
</comment>
<dbReference type="GO" id="GO:0032259">
    <property type="term" value="P:methylation"/>
    <property type="evidence" value="ECO:0007669"/>
    <property type="project" value="UniProtKB-KW"/>
</dbReference>
<feature type="region of interest" description="Disordered" evidence="1">
    <location>
        <begin position="1"/>
        <end position="32"/>
    </location>
</feature>
<proteinExistence type="predicted"/>
<gene>
    <name evidence="2" type="ORF">ENS29_01895</name>
</gene>
<evidence type="ECO:0000256" key="1">
    <source>
        <dbReference type="SAM" id="MobiDB-lite"/>
    </source>
</evidence>
<dbReference type="SUPFAM" id="SSF53335">
    <property type="entry name" value="S-adenosyl-L-methionine-dependent methyltransferases"/>
    <property type="match status" value="1"/>
</dbReference>
<name>A0A7C4MKI4_9BACT</name>
<evidence type="ECO:0000313" key="2">
    <source>
        <dbReference type="EMBL" id="HGU31590.1"/>
    </source>
</evidence>